<dbReference type="Gene3D" id="2.40.50.1020">
    <property type="entry name" value="LytTr DNA-binding domain"/>
    <property type="match status" value="1"/>
</dbReference>
<name>A0A0P7Y2A0_9BACT</name>
<organism evidence="4 5">
    <name type="scientific">Algoriphagus marincola HL-49</name>
    <dbReference type="NCBI Taxonomy" id="1305737"/>
    <lineage>
        <taxon>Bacteria</taxon>
        <taxon>Pseudomonadati</taxon>
        <taxon>Bacteroidota</taxon>
        <taxon>Cytophagia</taxon>
        <taxon>Cytophagales</taxon>
        <taxon>Cyclobacteriaceae</taxon>
        <taxon>Algoriphagus</taxon>
    </lineage>
</organism>
<evidence type="ECO:0000259" key="3">
    <source>
        <dbReference type="PROSITE" id="PS50930"/>
    </source>
</evidence>
<dbReference type="GO" id="GO:0003677">
    <property type="term" value="F:DNA binding"/>
    <property type="evidence" value="ECO:0007669"/>
    <property type="project" value="InterPro"/>
</dbReference>
<dbReference type="OrthoDB" id="1646880at2"/>
<dbReference type="SMART" id="SM00850">
    <property type="entry name" value="LytTR"/>
    <property type="match status" value="1"/>
</dbReference>
<keyword evidence="1" id="KW-0597">Phosphoprotein</keyword>
<feature type="domain" description="HTH LytTR-type" evidence="3">
    <location>
        <begin position="140"/>
        <end position="243"/>
    </location>
</feature>
<evidence type="ECO:0000259" key="2">
    <source>
        <dbReference type="PROSITE" id="PS50110"/>
    </source>
</evidence>
<reference evidence="4 5" key="1">
    <citation type="submission" date="2015-09" db="EMBL/GenBank/DDBJ databases">
        <title>Identification and resolution of microdiversity through metagenomic sequencing of parallel consortia.</title>
        <authorList>
            <person name="Nelson W.C."/>
            <person name="Romine M.F."/>
            <person name="Lindemann S.R."/>
        </authorList>
    </citation>
    <scope>NUCLEOTIDE SEQUENCE [LARGE SCALE GENOMIC DNA]</scope>
    <source>
        <strain evidence="4">HL-49</strain>
    </source>
</reference>
<dbReference type="InterPro" id="IPR007492">
    <property type="entry name" value="LytTR_DNA-bd_dom"/>
</dbReference>
<dbReference type="PROSITE" id="PS50930">
    <property type="entry name" value="HTH_LYTTR"/>
    <property type="match status" value="1"/>
</dbReference>
<dbReference type="PANTHER" id="PTHR37299">
    <property type="entry name" value="TRANSCRIPTIONAL REGULATOR-RELATED"/>
    <property type="match status" value="1"/>
</dbReference>
<dbReference type="GO" id="GO:0000156">
    <property type="term" value="F:phosphorelay response regulator activity"/>
    <property type="evidence" value="ECO:0007669"/>
    <property type="project" value="InterPro"/>
</dbReference>
<evidence type="ECO:0000313" key="5">
    <source>
        <dbReference type="Proteomes" id="UP000050421"/>
    </source>
</evidence>
<dbReference type="SMART" id="SM00448">
    <property type="entry name" value="REC"/>
    <property type="match status" value="1"/>
</dbReference>
<dbReference type="PATRIC" id="fig|1305737.6.peg.2722"/>
<dbReference type="Pfam" id="PF00072">
    <property type="entry name" value="Response_reg"/>
    <property type="match status" value="1"/>
</dbReference>
<dbReference type="STRING" id="1305737.GCA_000526355_00148"/>
<dbReference type="SUPFAM" id="SSF52172">
    <property type="entry name" value="CheY-like"/>
    <property type="match status" value="1"/>
</dbReference>
<dbReference type="Gene3D" id="3.40.50.2300">
    <property type="match status" value="1"/>
</dbReference>
<dbReference type="Proteomes" id="UP000050421">
    <property type="component" value="Unassembled WGS sequence"/>
</dbReference>
<comment type="caution">
    <text evidence="4">The sequence shown here is derived from an EMBL/GenBank/DDBJ whole genome shotgun (WGS) entry which is preliminary data.</text>
</comment>
<dbReference type="eggNOG" id="COG3279">
    <property type="taxonomic scope" value="Bacteria"/>
</dbReference>
<dbReference type="InterPro" id="IPR001789">
    <property type="entry name" value="Sig_transdc_resp-reg_receiver"/>
</dbReference>
<dbReference type="PROSITE" id="PS50110">
    <property type="entry name" value="RESPONSE_REGULATORY"/>
    <property type="match status" value="1"/>
</dbReference>
<proteinExistence type="predicted"/>
<feature type="domain" description="Response regulatory" evidence="2">
    <location>
        <begin position="2"/>
        <end position="115"/>
    </location>
</feature>
<accession>A0A0P7Y2A0</accession>
<dbReference type="AlphaFoldDB" id="A0A0P7Y2A0"/>
<dbReference type="Pfam" id="PF04397">
    <property type="entry name" value="LytTR"/>
    <property type="match status" value="1"/>
</dbReference>
<dbReference type="PANTHER" id="PTHR37299:SF1">
    <property type="entry name" value="STAGE 0 SPORULATION PROTEIN A HOMOLOG"/>
    <property type="match status" value="1"/>
</dbReference>
<dbReference type="InterPro" id="IPR046947">
    <property type="entry name" value="LytR-like"/>
</dbReference>
<protein>
    <submittedName>
        <fullName evidence="4">Two component signal transduction system LytR family response regulator</fullName>
    </submittedName>
</protein>
<sequence>MRALIIDDHAHVRENLRLLLNEVAPDFELVGEADGVNSGEQAIKTLQPDLVFLDIEMADGTGFDLLNRFKEPDFRLIFVTGHDGYAIRAFRVSAIDYLLKPVDPDDLEEAIEKVRKQPPLQKMQIQEAEEIQHAEKLQQLVLSDSENIYLVQVSDILRCQSEDNYTRFFLRDGRKLLISKTLKEYAELLEPSGFFRSHQSHLINLSFFDHYDKRDGGTIRMKDGATLPLATRKKDQLIQVLRSL</sequence>
<feature type="modified residue" description="4-aspartylphosphate" evidence="1">
    <location>
        <position position="54"/>
    </location>
</feature>
<dbReference type="EMBL" id="LJXT01000063">
    <property type="protein sequence ID" value="KPQ14496.1"/>
    <property type="molecule type" value="Genomic_DNA"/>
</dbReference>
<evidence type="ECO:0000313" key="4">
    <source>
        <dbReference type="EMBL" id="KPQ14496.1"/>
    </source>
</evidence>
<gene>
    <name evidence="4" type="ORF">HLUCCX10_10500</name>
</gene>
<evidence type="ECO:0000256" key="1">
    <source>
        <dbReference type="PROSITE-ProRule" id="PRU00169"/>
    </source>
</evidence>
<dbReference type="InterPro" id="IPR011006">
    <property type="entry name" value="CheY-like_superfamily"/>
</dbReference>